<dbReference type="EMBL" id="NVCO01000007">
    <property type="protein sequence ID" value="PFT50739.1"/>
    <property type="molecule type" value="Genomic_DNA"/>
</dbReference>
<reference evidence="2 3" key="1">
    <citation type="submission" date="2017-09" db="EMBL/GenBank/DDBJ databases">
        <title>Large-scale bioinformatics analysis of Bacillus genomes uncovers conserved roles of natural products in bacterial physiology.</title>
        <authorList>
            <consortium name="Agbiome Team Llc"/>
            <person name="Bleich R.M."/>
            <person name="Grubbs K.J."/>
            <person name="Santa Maria K.C."/>
            <person name="Allen S.E."/>
            <person name="Farag S."/>
            <person name="Shank E.A."/>
            <person name="Bowers A."/>
        </authorList>
    </citation>
    <scope>NUCLEOTIDE SEQUENCE [LARGE SCALE GENOMIC DNA]</scope>
    <source>
        <strain evidence="2 3">AFS065400</strain>
    </source>
</reference>
<protein>
    <submittedName>
        <fullName evidence="2">DNA-packaging protein</fullName>
    </submittedName>
</protein>
<feature type="region of interest" description="Disordered" evidence="1">
    <location>
        <begin position="1"/>
        <end position="29"/>
    </location>
</feature>
<dbReference type="Proteomes" id="UP000226106">
    <property type="component" value="Unassembled WGS sequence"/>
</dbReference>
<feature type="compositionally biased region" description="Basic and acidic residues" evidence="1">
    <location>
        <begin position="11"/>
        <end position="25"/>
    </location>
</feature>
<evidence type="ECO:0000313" key="2">
    <source>
        <dbReference type="EMBL" id="PFT50739.1"/>
    </source>
</evidence>
<sequence>MASKKTNNKKLNFETRSVPDNDPSKKQTSVKSFKETLPDWRKWCEYWRSYPDRFVDHIRPPNSKVKLYFYQRIMLRILFRYQKVYFVLTRGSAKSYTQILAMYLKCIMYPDTHLFIAAPTKQQASNIAKENIERIWEHLPLLQKEVKQTIFQNDYTKLIFHNGSSLDVVQVAQSSRGGRRNGGAVEEIVDDSMKKDVLNEVVIPMMANDRIATCGGKDPNEPHKFQFYITTSGTKQSFAYEKLQEVIDEMVNPSNLNYGKSFVLGAGYRLGCLYGQLDEEFIQSLKLQPTFNPMSFAREYESIWTGTSDNSLVTIEDLQKCRTLTKAEYRNMDRSAEYILSYDVARSEGNANATSALCVFKITPRGDGTYIKHLVNVFSMEGTHFLEQALFLKKKVNEYKASMVVVDANGLGTGLIDQLVLEIDENPPYSVVNDERYDRFKRQNSIPMVFALKSTNKDTKSSDIHNVFMNSIANHDIKIPHTESQARLDIHKKSDSVQVAKQLLPFVMTDRLADEIMNLEYSQSGNNTIVKQISKKINKDKFSAMEYGLFYIHLLERKNKSRQRETITDISKMFAFKAPKYKLHR</sequence>
<proteinExistence type="predicted"/>
<organism evidence="2 3">
    <name type="scientific">Bacillus thuringiensis</name>
    <dbReference type="NCBI Taxonomy" id="1428"/>
    <lineage>
        <taxon>Bacteria</taxon>
        <taxon>Bacillati</taxon>
        <taxon>Bacillota</taxon>
        <taxon>Bacilli</taxon>
        <taxon>Bacillales</taxon>
        <taxon>Bacillaceae</taxon>
        <taxon>Bacillus</taxon>
        <taxon>Bacillus cereus group</taxon>
    </lineage>
</organism>
<dbReference type="RefSeq" id="WP_098640080.1">
    <property type="nucleotide sequence ID" value="NZ_NVCO01000007.1"/>
</dbReference>
<comment type="caution">
    <text evidence="2">The sequence shown here is derived from an EMBL/GenBank/DDBJ whole genome shotgun (WGS) entry which is preliminary data.</text>
</comment>
<evidence type="ECO:0000313" key="3">
    <source>
        <dbReference type="Proteomes" id="UP000226106"/>
    </source>
</evidence>
<accession>A0A9X7FY11</accession>
<dbReference type="Gene3D" id="3.40.50.300">
    <property type="entry name" value="P-loop containing nucleotide triphosphate hydrolases"/>
    <property type="match status" value="1"/>
</dbReference>
<dbReference type="AlphaFoldDB" id="A0A9X7FY11"/>
<evidence type="ECO:0000256" key="1">
    <source>
        <dbReference type="SAM" id="MobiDB-lite"/>
    </source>
</evidence>
<name>A0A9X7FY11_BACTU</name>
<dbReference type="InterPro" id="IPR027417">
    <property type="entry name" value="P-loop_NTPase"/>
</dbReference>
<dbReference type="Gene3D" id="3.30.420.240">
    <property type="match status" value="1"/>
</dbReference>
<gene>
    <name evidence="2" type="ORF">COK72_01610</name>
</gene>